<comment type="caution">
    <text evidence="1">The sequence shown here is derived from an EMBL/GenBank/DDBJ whole genome shotgun (WGS) entry which is preliminary data.</text>
</comment>
<accession>A0ABX9KJ70</accession>
<keyword evidence="2" id="KW-1185">Reference proteome</keyword>
<evidence type="ECO:0000313" key="1">
    <source>
        <dbReference type="EMBL" id="REI42380.1"/>
    </source>
</evidence>
<evidence type="ECO:0000313" key="2">
    <source>
        <dbReference type="Proteomes" id="UP000263486"/>
    </source>
</evidence>
<proteinExistence type="predicted"/>
<organism evidence="1 2">
    <name type="scientific">Psychrilyobacter piezotolerans</name>
    <dbReference type="NCBI Taxonomy" id="2293438"/>
    <lineage>
        <taxon>Bacteria</taxon>
        <taxon>Fusobacteriati</taxon>
        <taxon>Fusobacteriota</taxon>
        <taxon>Fusobacteriia</taxon>
        <taxon>Fusobacteriales</taxon>
        <taxon>Fusobacteriaceae</taxon>
        <taxon>Psychrilyobacter</taxon>
    </lineage>
</organism>
<dbReference type="EMBL" id="QUAJ01000004">
    <property type="protein sequence ID" value="REI42380.1"/>
    <property type="molecule type" value="Genomic_DNA"/>
</dbReference>
<name>A0ABX9KJ70_9FUSO</name>
<gene>
    <name evidence="1" type="ORF">DYH56_03235</name>
</gene>
<reference evidence="1 2" key="1">
    <citation type="submission" date="2018-08" db="EMBL/GenBank/DDBJ databases">
        <title>Draft genome sequence of Psychrilyobacter sp. strain SD5 isolated from Black Sea water.</title>
        <authorList>
            <person name="Yadav S."/>
            <person name="Villanueva L."/>
            <person name="Damste J.S.S."/>
        </authorList>
    </citation>
    <scope>NUCLEOTIDE SEQUENCE [LARGE SCALE GENOMIC DNA]</scope>
    <source>
        <strain evidence="1 2">SD5</strain>
    </source>
</reference>
<dbReference type="RefSeq" id="WP_114641421.1">
    <property type="nucleotide sequence ID" value="NZ_JAACIO010000004.1"/>
</dbReference>
<protein>
    <submittedName>
        <fullName evidence="1">Uncharacterized protein</fullName>
    </submittedName>
</protein>
<dbReference type="Proteomes" id="UP000263486">
    <property type="component" value="Unassembled WGS sequence"/>
</dbReference>
<dbReference type="Pfam" id="PF07295">
    <property type="entry name" value="DUF1451"/>
    <property type="match status" value="1"/>
</dbReference>
<dbReference type="InterPro" id="IPR009912">
    <property type="entry name" value="DUF1451"/>
</dbReference>
<sequence length="46" mass="5157">MYAAGEKPGEGSYVCTMCHLEIIIENDGEELPRCPDCRATFYNETV</sequence>